<evidence type="ECO:0000313" key="1">
    <source>
        <dbReference type="EMBL" id="NNA95910.1"/>
    </source>
</evidence>
<dbReference type="Proteomes" id="UP000542111">
    <property type="component" value="Unassembled WGS sequence"/>
</dbReference>
<sequence>MGQYFDGELISELEQYIASGEVAIVDNIDCYVDGINSRLPIKNRKLDWSASFLAAGLEVDRRKKASAFSVFFQEVKLRYGLEGKVFYIGDGATDIVVLGDIDIFVKVLDYFVTIPQHHYFLAEDYSWFICFSIEGDMGFDFLKN</sequence>
<dbReference type="EMBL" id="JAAQYP010000015">
    <property type="protein sequence ID" value="NNA95910.1"/>
    <property type="molecule type" value="Genomic_DNA"/>
</dbReference>
<protein>
    <submittedName>
        <fullName evidence="1">Uncharacterized protein</fullName>
    </submittedName>
</protein>
<evidence type="ECO:0000313" key="2">
    <source>
        <dbReference type="Proteomes" id="UP000542111"/>
    </source>
</evidence>
<dbReference type="AlphaFoldDB" id="A0A7Y1QLA6"/>
<comment type="caution">
    <text evidence="1">The sequence shown here is derived from an EMBL/GenBank/DDBJ whole genome shotgun (WGS) entry which is preliminary data.</text>
</comment>
<accession>A0A7Y1QLA6</accession>
<gene>
    <name evidence="1" type="ORF">HBO33_12100</name>
</gene>
<organism evidence="1 2">
    <name type="scientific">Pseudomonas gessardii</name>
    <dbReference type="NCBI Taxonomy" id="78544"/>
    <lineage>
        <taxon>Bacteria</taxon>
        <taxon>Pseudomonadati</taxon>
        <taxon>Pseudomonadota</taxon>
        <taxon>Gammaproteobacteria</taxon>
        <taxon>Pseudomonadales</taxon>
        <taxon>Pseudomonadaceae</taxon>
        <taxon>Pseudomonas</taxon>
    </lineage>
</organism>
<name>A0A7Y1QLA6_9PSED</name>
<proteinExistence type="predicted"/>
<reference evidence="1 2" key="1">
    <citation type="journal article" date="2020" name="Front. Microbiol.">
        <title>Genetic Organization of the aprX-lipA2 Operon Affects the Proteolytic Potential of Pseudomonas Species in Milk.</title>
        <authorList>
            <person name="Maier C."/>
            <person name="Huptas C."/>
            <person name="von Neubeck M."/>
            <person name="Scherer S."/>
            <person name="Wenning M."/>
            <person name="Lucking G."/>
        </authorList>
    </citation>
    <scope>NUCLEOTIDE SEQUENCE [LARGE SCALE GENOMIC DNA]</scope>
    <source>
        <strain evidence="1 2">G4779</strain>
    </source>
</reference>
<dbReference type="RefSeq" id="WP_169897785.1">
    <property type="nucleotide sequence ID" value="NZ_JAAQYP010000015.1"/>
</dbReference>